<feature type="modified residue" description="N6-(pyridoxal phosphate)lysine" evidence="5 6">
    <location>
        <position position="34"/>
    </location>
</feature>
<dbReference type="PRINTS" id="PR00992">
    <property type="entry name" value="ALARACEMASE"/>
</dbReference>
<dbReference type="PANTHER" id="PTHR30511:SF0">
    <property type="entry name" value="ALANINE RACEMASE, CATABOLIC-RELATED"/>
    <property type="match status" value="1"/>
</dbReference>
<evidence type="ECO:0000259" key="8">
    <source>
        <dbReference type="SMART" id="SM01005"/>
    </source>
</evidence>
<dbReference type="Gene3D" id="3.20.20.10">
    <property type="entry name" value="Alanine racemase"/>
    <property type="match status" value="1"/>
</dbReference>
<dbReference type="FunFam" id="3.20.20.10:FF:000002">
    <property type="entry name" value="Alanine racemase"/>
    <property type="match status" value="1"/>
</dbReference>
<dbReference type="GO" id="GO:0030632">
    <property type="term" value="P:D-alanine biosynthetic process"/>
    <property type="evidence" value="ECO:0007669"/>
    <property type="project" value="UniProtKB-UniRule"/>
</dbReference>
<dbReference type="SMART" id="SM01005">
    <property type="entry name" value="Ala_racemase_C"/>
    <property type="match status" value="1"/>
</dbReference>
<feature type="binding site" evidence="5 7">
    <location>
        <position position="304"/>
    </location>
    <ligand>
        <name>substrate</name>
    </ligand>
</feature>
<dbReference type="Pfam" id="PF01168">
    <property type="entry name" value="Ala_racemase_N"/>
    <property type="match status" value="1"/>
</dbReference>
<dbReference type="AlphaFoldDB" id="A0AAE3VIV7"/>
<keyword evidence="3 5" id="KW-0663">Pyridoxal phosphate</keyword>
<evidence type="ECO:0000313" key="9">
    <source>
        <dbReference type="EMBL" id="MDQ0291210.1"/>
    </source>
</evidence>
<dbReference type="NCBIfam" id="TIGR00492">
    <property type="entry name" value="alr"/>
    <property type="match status" value="1"/>
</dbReference>
<comment type="catalytic activity">
    <reaction evidence="1 5">
        <text>L-alanine = D-alanine</text>
        <dbReference type="Rhea" id="RHEA:20249"/>
        <dbReference type="ChEBI" id="CHEBI:57416"/>
        <dbReference type="ChEBI" id="CHEBI:57972"/>
        <dbReference type="EC" id="5.1.1.1"/>
    </reaction>
</comment>
<dbReference type="GO" id="GO:0005829">
    <property type="term" value="C:cytosol"/>
    <property type="evidence" value="ECO:0007669"/>
    <property type="project" value="TreeGrafter"/>
</dbReference>
<organism evidence="9 10">
    <name type="scientific">Oligosphaera ethanolica</name>
    <dbReference type="NCBI Taxonomy" id="760260"/>
    <lineage>
        <taxon>Bacteria</taxon>
        <taxon>Pseudomonadati</taxon>
        <taxon>Lentisphaerota</taxon>
        <taxon>Oligosphaeria</taxon>
        <taxon>Oligosphaerales</taxon>
        <taxon>Oligosphaeraceae</taxon>
        <taxon>Oligosphaera</taxon>
    </lineage>
</organism>
<dbReference type="GO" id="GO:0008784">
    <property type="term" value="F:alanine racemase activity"/>
    <property type="evidence" value="ECO:0007669"/>
    <property type="project" value="UniProtKB-UniRule"/>
</dbReference>
<evidence type="ECO:0000256" key="3">
    <source>
        <dbReference type="ARBA" id="ARBA00022898"/>
    </source>
</evidence>
<feature type="domain" description="Alanine racemase C-terminal" evidence="8">
    <location>
        <begin position="235"/>
        <end position="367"/>
    </location>
</feature>
<dbReference type="GO" id="GO:0030170">
    <property type="term" value="F:pyridoxal phosphate binding"/>
    <property type="evidence" value="ECO:0007669"/>
    <property type="project" value="UniProtKB-UniRule"/>
</dbReference>
<dbReference type="SUPFAM" id="SSF50621">
    <property type="entry name" value="Alanine racemase C-terminal domain-like"/>
    <property type="match status" value="1"/>
</dbReference>
<sequence>MYPTEVIIDRSALRQNFRAIASLAEPSQLVPVIKSDGYGHGIVEVARAFADAGARQFAVFRLEEALTLRRAGITQDLWIMMGLLPEEAEEANDAGFRIACPDLANARMLSQIATARKRHFDIHVKVDTGMGRLGILPETVTDAVRELTALPGLRIRGIFSHLANADSPEHPVTRQQLDCFRTLLPVLPDSCCENHLCASRAILHRYLPELPYIRPGICVYGAPEFPGLQLDLRPAMSLRSRIISCKPLPAGANVSYNCICTLKRPSLVGVLPVGYADGYLRELSNRGEALVRGHRVPILGTVCMGMVMVDLTDLPDAQVGDEAVLLGKQGDQEITVWELCDKAHTIAHVVYCGIGTAAAAAGQRHYQN</sequence>
<dbReference type="InterPro" id="IPR011079">
    <property type="entry name" value="Ala_racemase_C"/>
</dbReference>
<dbReference type="EMBL" id="JAUSVL010000001">
    <property type="protein sequence ID" value="MDQ0291210.1"/>
    <property type="molecule type" value="Genomic_DNA"/>
</dbReference>
<comment type="function">
    <text evidence="5">Catalyzes the interconversion of L-alanine and D-alanine. May also act on other amino acids.</text>
</comment>
<dbReference type="SUPFAM" id="SSF51419">
    <property type="entry name" value="PLP-binding barrel"/>
    <property type="match status" value="1"/>
</dbReference>
<feature type="active site" description="Proton acceptor; specific for D-alanine" evidence="5">
    <location>
        <position position="34"/>
    </location>
</feature>
<name>A0AAE3VIV7_9BACT</name>
<dbReference type="InterPro" id="IPR000821">
    <property type="entry name" value="Ala_racemase"/>
</dbReference>
<dbReference type="EC" id="5.1.1.1" evidence="5"/>
<dbReference type="Proteomes" id="UP001238163">
    <property type="component" value="Unassembled WGS sequence"/>
</dbReference>
<evidence type="ECO:0000256" key="4">
    <source>
        <dbReference type="ARBA" id="ARBA00023235"/>
    </source>
</evidence>
<evidence type="ECO:0000313" key="10">
    <source>
        <dbReference type="Proteomes" id="UP001238163"/>
    </source>
</evidence>
<dbReference type="Gene3D" id="2.40.37.10">
    <property type="entry name" value="Lyase, Ornithine Decarboxylase, Chain A, domain 1"/>
    <property type="match status" value="1"/>
</dbReference>
<dbReference type="Pfam" id="PF00842">
    <property type="entry name" value="Ala_racemase_C"/>
    <property type="match status" value="1"/>
</dbReference>
<dbReference type="RefSeq" id="WP_307263668.1">
    <property type="nucleotide sequence ID" value="NZ_JAUSVL010000001.1"/>
</dbReference>
<dbReference type="InterPro" id="IPR029066">
    <property type="entry name" value="PLP-binding_barrel"/>
</dbReference>
<dbReference type="CDD" id="cd00430">
    <property type="entry name" value="PLPDE_III_AR"/>
    <property type="match status" value="1"/>
</dbReference>
<dbReference type="PANTHER" id="PTHR30511">
    <property type="entry name" value="ALANINE RACEMASE"/>
    <property type="match status" value="1"/>
</dbReference>
<evidence type="ECO:0000256" key="6">
    <source>
        <dbReference type="PIRSR" id="PIRSR600821-50"/>
    </source>
</evidence>
<evidence type="ECO:0000256" key="7">
    <source>
        <dbReference type="PIRSR" id="PIRSR600821-52"/>
    </source>
</evidence>
<keyword evidence="10" id="KW-1185">Reference proteome</keyword>
<protein>
    <recommendedName>
        <fullName evidence="5">Alanine racemase</fullName>
        <ecNumber evidence="5">5.1.1.1</ecNumber>
    </recommendedName>
</protein>
<dbReference type="PROSITE" id="PS00395">
    <property type="entry name" value="ALANINE_RACEMASE"/>
    <property type="match status" value="1"/>
</dbReference>
<proteinExistence type="inferred from homology"/>
<feature type="active site" description="Proton acceptor; specific for L-alanine" evidence="5">
    <location>
        <position position="256"/>
    </location>
</feature>
<comment type="caution">
    <text evidence="9">The sequence shown here is derived from an EMBL/GenBank/DDBJ whole genome shotgun (WGS) entry which is preliminary data.</text>
</comment>
<feature type="binding site" evidence="5 7">
    <location>
        <position position="132"/>
    </location>
    <ligand>
        <name>substrate</name>
    </ligand>
</feature>
<comment type="similarity">
    <text evidence="5">Belongs to the alanine racemase family.</text>
</comment>
<comment type="pathway">
    <text evidence="5">Amino-acid biosynthesis; D-alanine biosynthesis; D-alanine from L-alanine: step 1/1.</text>
</comment>
<keyword evidence="4 5" id="KW-0413">Isomerase</keyword>
<comment type="cofactor">
    <cofactor evidence="2 5 6">
        <name>pyridoxal 5'-phosphate</name>
        <dbReference type="ChEBI" id="CHEBI:597326"/>
    </cofactor>
</comment>
<reference evidence="9" key="1">
    <citation type="submission" date="2023-07" db="EMBL/GenBank/DDBJ databases">
        <title>Genomic Encyclopedia of Type Strains, Phase IV (KMG-IV): sequencing the most valuable type-strain genomes for metagenomic binning, comparative biology and taxonomic classification.</title>
        <authorList>
            <person name="Goeker M."/>
        </authorList>
    </citation>
    <scope>NUCLEOTIDE SEQUENCE</scope>
    <source>
        <strain evidence="9">DSM 24202</strain>
    </source>
</reference>
<dbReference type="InterPro" id="IPR020622">
    <property type="entry name" value="Ala_racemase_pyridoxalP-BS"/>
</dbReference>
<evidence type="ECO:0000256" key="5">
    <source>
        <dbReference type="HAMAP-Rule" id="MF_01201"/>
    </source>
</evidence>
<dbReference type="InterPro" id="IPR001608">
    <property type="entry name" value="Ala_racemase_N"/>
</dbReference>
<evidence type="ECO:0000256" key="1">
    <source>
        <dbReference type="ARBA" id="ARBA00000316"/>
    </source>
</evidence>
<dbReference type="HAMAP" id="MF_01201">
    <property type="entry name" value="Ala_racemase"/>
    <property type="match status" value="1"/>
</dbReference>
<accession>A0AAE3VIV7</accession>
<evidence type="ECO:0000256" key="2">
    <source>
        <dbReference type="ARBA" id="ARBA00001933"/>
    </source>
</evidence>
<gene>
    <name evidence="9" type="ORF">J3R75_003317</name>
</gene>
<dbReference type="InterPro" id="IPR009006">
    <property type="entry name" value="Ala_racemase/Decarboxylase_C"/>
</dbReference>